<dbReference type="Proteomes" id="UP000002186">
    <property type="component" value="Chromosome"/>
</dbReference>
<dbReference type="HOGENOM" id="CLU_1371624_0_0_4"/>
<proteinExistence type="predicted"/>
<reference evidence="1 2" key="2">
    <citation type="journal article" date="2012" name="Stand. Genomic Sci.">
        <title>Complete genome sequence of Thauera aminoaromatica strain MZ1T.</title>
        <authorList>
            <person name="Jiang K."/>
            <person name="Sanseverino J."/>
            <person name="Chauhan A."/>
            <person name="Lucas S."/>
            <person name="Copeland A."/>
            <person name="Lapidus A."/>
            <person name="Del Rio T.G."/>
            <person name="Dalin E."/>
            <person name="Tice H."/>
            <person name="Bruce D."/>
            <person name="Goodwin L."/>
            <person name="Pitluck S."/>
            <person name="Sims D."/>
            <person name="Brettin T."/>
            <person name="Detter J.C."/>
            <person name="Han C."/>
            <person name="Chang Y.J."/>
            <person name="Larimer F."/>
            <person name="Land M."/>
            <person name="Hauser L."/>
            <person name="Kyrpides N.C."/>
            <person name="Mikhailova N."/>
            <person name="Moser S."/>
            <person name="Jegier P."/>
            <person name="Close D."/>
            <person name="Debruyn J.M."/>
            <person name="Wang Y."/>
            <person name="Layton A.C."/>
            <person name="Allen M.S."/>
            <person name="Sayler G.S."/>
        </authorList>
    </citation>
    <scope>NUCLEOTIDE SEQUENCE [LARGE SCALE GENOMIC DNA]</scope>
    <source>
        <strain evidence="1 2">MZ1T</strain>
    </source>
</reference>
<evidence type="ECO:0000313" key="1">
    <source>
        <dbReference type="EMBL" id="ACK52832.1"/>
    </source>
</evidence>
<organism evidence="1 2">
    <name type="scientific">Thauera aminoaromatica</name>
    <dbReference type="NCBI Taxonomy" id="164330"/>
    <lineage>
        <taxon>Bacteria</taxon>
        <taxon>Pseudomonadati</taxon>
        <taxon>Pseudomonadota</taxon>
        <taxon>Betaproteobacteria</taxon>
        <taxon>Rhodocyclales</taxon>
        <taxon>Zoogloeaceae</taxon>
        <taxon>Thauera</taxon>
    </lineage>
</organism>
<dbReference type="AlphaFoldDB" id="C4ZID8"/>
<dbReference type="eggNOG" id="ENOG5033HCY">
    <property type="taxonomic scope" value="Bacteria"/>
</dbReference>
<name>C4ZID8_THASP</name>
<gene>
    <name evidence="1" type="ordered locus">Tmz1t_0029</name>
</gene>
<dbReference type="RefSeq" id="WP_012584187.1">
    <property type="nucleotide sequence ID" value="NC_011662.2"/>
</dbReference>
<dbReference type="EMBL" id="CP001281">
    <property type="protein sequence ID" value="ACK52832.1"/>
    <property type="molecule type" value="Genomic_DNA"/>
</dbReference>
<evidence type="ECO:0008006" key="3">
    <source>
        <dbReference type="Google" id="ProtNLM"/>
    </source>
</evidence>
<reference evidence="2" key="1">
    <citation type="submission" date="2009-05" db="EMBL/GenBank/DDBJ databases">
        <title>Complete sequence of chromosome of Thauera sp. MZ1T.</title>
        <authorList>
            <consortium name="US DOE Joint Genome Institute"/>
            <person name="Lucas S."/>
            <person name="Copeland A."/>
            <person name="Lapidus A."/>
            <person name="Glavina del Rio T."/>
            <person name="Dalin E."/>
            <person name="Tice H."/>
            <person name="Bruce D."/>
            <person name="Goodwin L."/>
            <person name="Pitluck S."/>
            <person name="Sims D."/>
            <person name="Brettin T."/>
            <person name="Detter J.C."/>
            <person name="Han C."/>
            <person name="Larimer F."/>
            <person name="Land M."/>
            <person name="Hauser L."/>
            <person name="Kyrpides N."/>
            <person name="Mikhailova N."/>
            <person name="Sayler G.S."/>
        </authorList>
    </citation>
    <scope>NUCLEOTIDE SEQUENCE [LARGE SCALE GENOMIC DNA]</scope>
    <source>
        <strain evidence="2">MZ1T</strain>
    </source>
</reference>
<evidence type="ECO:0000313" key="2">
    <source>
        <dbReference type="Proteomes" id="UP000002186"/>
    </source>
</evidence>
<dbReference type="KEGG" id="tmz:Tmz1t_0029"/>
<protein>
    <recommendedName>
        <fullName evidence="3">Antitoxin Xre/MbcA/ParS-like toxin-binding domain-containing protein</fullName>
    </recommendedName>
</protein>
<accession>C4ZID8</accession>
<dbReference type="OrthoDB" id="9795573at2"/>
<sequence>MITKRTAIPGVTSASASLSATVNELVREGGGRRTIVVDSRTFILSLTPAPPGQSAPSSDDTDRVAALEAELLSVGDQDQRSVLARPDMLDLEAASSLSGIPVRTLTHMRRTNRILALARAGAKKGYRFPAFQFEPTVLAAMPSVLAAFGPARAWQAFDFLMHAEPMLSGAVPIELLRSGQAADVERVVRAAATLNHGAY</sequence>
<keyword evidence="2" id="KW-1185">Reference proteome</keyword>